<evidence type="ECO:0000313" key="11">
    <source>
        <dbReference type="Proteomes" id="UP001075354"/>
    </source>
</evidence>
<dbReference type="SUPFAM" id="SSF64593">
    <property type="entry name" value="Intermediate filament protein, coiled coil region"/>
    <property type="match status" value="2"/>
</dbReference>
<dbReference type="GO" id="GO:0005200">
    <property type="term" value="F:structural constituent of cytoskeleton"/>
    <property type="evidence" value="ECO:0007669"/>
    <property type="project" value="TreeGrafter"/>
</dbReference>
<dbReference type="InterPro" id="IPR001322">
    <property type="entry name" value="Lamin_tail_dom"/>
</dbReference>
<organism evidence="10 11">
    <name type="scientific">Megalurothrips usitatus</name>
    <name type="common">bean blossom thrips</name>
    <dbReference type="NCBI Taxonomy" id="439358"/>
    <lineage>
        <taxon>Eukaryota</taxon>
        <taxon>Metazoa</taxon>
        <taxon>Ecdysozoa</taxon>
        <taxon>Arthropoda</taxon>
        <taxon>Hexapoda</taxon>
        <taxon>Insecta</taxon>
        <taxon>Pterygota</taxon>
        <taxon>Neoptera</taxon>
        <taxon>Paraneoptera</taxon>
        <taxon>Thysanoptera</taxon>
        <taxon>Terebrantia</taxon>
        <taxon>Thripoidea</taxon>
        <taxon>Thripidae</taxon>
        <taxon>Megalurothrips</taxon>
    </lineage>
</organism>
<evidence type="ECO:0000313" key="10">
    <source>
        <dbReference type="EMBL" id="KAJ1521251.1"/>
    </source>
</evidence>
<dbReference type="PROSITE" id="PS51842">
    <property type="entry name" value="IF_ROD_2"/>
    <property type="match status" value="1"/>
</dbReference>
<evidence type="ECO:0000256" key="7">
    <source>
        <dbReference type="SAM" id="MobiDB-lite"/>
    </source>
</evidence>
<feature type="region of interest" description="Disordered" evidence="7">
    <location>
        <begin position="567"/>
        <end position="605"/>
    </location>
</feature>
<evidence type="ECO:0000256" key="1">
    <source>
        <dbReference type="ARBA" id="ARBA00004123"/>
    </source>
</evidence>
<evidence type="ECO:0000259" key="8">
    <source>
        <dbReference type="PROSITE" id="PS51841"/>
    </source>
</evidence>
<dbReference type="GO" id="GO:0005652">
    <property type="term" value="C:nuclear lamina"/>
    <property type="evidence" value="ECO:0007669"/>
    <property type="project" value="TreeGrafter"/>
</dbReference>
<comment type="similarity">
    <text evidence="5">Belongs to the intermediate filament family.</text>
</comment>
<keyword evidence="3 6" id="KW-0175">Coiled coil</keyword>
<dbReference type="Gene3D" id="1.20.5.170">
    <property type="match status" value="1"/>
</dbReference>
<dbReference type="Gene3D" id="2.60.40.1260">
    <property type="entry name" value="Lamin Tail domain"/>
    <property type="match status" value="1"/>
</dbReference>
<dbReference type="GO" id="GO:0090435">
    <property type="term" value="P:protein localization to nuclear envelope"/>
    <property type="evidence" value="ECO:0007669"/>
    <property type="project" value="TreeGrafter"/>
</dbReference>
<dbReference type="EMBL" id="JAPTSV010000013">
    <property type="protein sequence ID" value="KAJ1521251.1"/>
    <property type="molecule type" value="Genomic_DNA"/>
</dbReference>
<name>A0AAV7X9H7_9NEOP</name>
<gene>
    <name evidence="10" type="ORF">ONE63_002934</name>
</gene>
<comment type="subcellular location">
    <subcellularLocation>
        <location evidence="1">Nucleus</location>
    </subcellularLocation>
</comment>
<dbReference type="GO" id="GO:0005882">
    <property type="term" value="C:intermediate filament"/>
    <property type="evidence" value="ECO:0007669"/>
    <property type="project" value="UniProtKB-KW"/>
</dbReference>
<feature type="region of interest" description="Disordered" evidence="7">
    <location>
        <begin position="417"/>
        <end position="454"/>
    </location>
</feature>
<dbReference type="Gene3D" id="1.20.5.1160">
    <property type="entry name" value="Vasodilator-stimulated phosphoprotein"/>
    <property type="match status" value="1"/>
</dbReference>
<feature type="compositionally biased region" description="Polar residues" evidence="7">
    <location>
        <begin position="567"/>
        <end position="590"/>
    </location>
</feature>
<feature type="domain" description="LTD" evidence="8">
    <location>
        <begin position="447"/>
        <end position="569"/>
    </location>
</feature>
<dbReference type="Gene3D" id="1.20.5.500">
    <property type="entry name" value="Single helix bin"/>
    <property type="match status" value="1"/>
</dbReference>
<dbReference type="PROSITE" id="PS51841">
    <property type="entry name" value="LTD"/>
    <property type="match status" value="1"/>
</dbReference>
<dbReference type="InterPro" id="IPR036415">
    <property type="entry name" value="Lamin_tail_dom_sf"/>
</dbReference>
<comment type="caution">
    <text evidence="10">The sequence shown here is derived from an EMBL/GenBank/DDBJ whole genome shotgun (WGS) entry which is preliminary data.</text>
</comment>
<evidence type="ECO:0000256" key="5">
    <source>
        <dbReference type="RuleBase" id="RU000685"/>
    </source>
</evidence>
<dbReference type="Proteomes" id="UP001075354">
    <property type="component" value="Chromosome 13"/>
</dbReference>
<feature type="coiled-coil region" evidence="6">
    <location>
        <begin position="320"/>
        <end position="407"/>
    </location>
</feature>
<evidence type="ECO:0000256" key="2">
    <source>
        <dbReference type="ARBA" id="ARBA00022754"/>
    </source>
</evidence>
<feature type="domain" description="IF rod" evidence="9">
    <location>
        <begin position="49"/>
        <end position="408"/>
    </location>
</feature>
<feature type="compositionally biased region" description="Low complexity" evidence="7">
    <location>
        <begin position="16"/>
        <end position="43"/>
    </location>
</feature>
<accession>A0AAV7X9H7</accession>
<dbReference type="InterPro" id="IPR018039">
    <property type="entry name" value="IF_conserved"/>
</dbReference>
<keyword evidence="4" id="KW-0539">Nucleus</keyword>
<evidence type="ECO:0000259" key="9">
    <source>
        <dbReference type="PROSITE" id="PS51842"/>
    </source>
</evidence>
<dbReference type="SUPFAM" id="SSF74853">
    <property type="entry name" value="Lamin A/C globular tail domain"/>
    <property type="match status" value="1"/>
</dbReference>
<dbReference type="Pfam" id="PF00038">
    <property type="entry name" value="Filament"/>
    <property type="match status" value="1"/>
</dbReference>
<dbReference type="GO" id="GO:0051664">
    <property type="term" value="P:nuclear pore localization"/>
    <property type="evidence" value="ECO:0007669"/>
    <property type="project" value="TreeGrafter"/>
</dbReference>
<protein>
    <recommendedName>
        <fullName evidence="12">Lamin Dm0-like</fullName>
    </recommendedName>
</protein>
<dbReference type="PROSITE" id="PS00226">
    <property type="entry name" value="IF_ROD_1"/>
    <property type="match status" value="1"/>
</dbReference>
<dbReference type="PANTHER" id="PTHR45721:SF11">
    <property type="entry name" value="LAMIN DM0-RELATED"/>
    <property type="match status" value="1"/>
</dbReference>
<dbReference type="AlphaFoldDB" id="A0AAV7X9H7"/>
<feature type="coiled-coil region" evidence="6">
    <location>
        <begin position="248"/>
        <end position="276"/>
    </location>
</feature>
<evidence type="ECO:0000256" key="6">
    <source>
        <dbReference type="SAM" id="Coils"/>
    </source>
</evidence>
<dbReference type="Pfam" id="PF00932">
    <property type="entry name" value="LTD"/>
    <property type="match status" value="1"/>
</dbReference>
<feature type="compositionally biased region" description="Basic residues" evidence="7">
    <location>
        <begin position="1"/>
        <end position="10"/>
    </location>
</feature>
<reference evidence="10" key="1">
    <citation type="submission" date="2022-12" db="EMBL/GenBank/DDBJ databases">
        <title>Chromosome-level genome assembly of the bean flower thrips Megalurothrips usitatus.</title>
        <authorList>
            <person name="Ma L."/>
            <person name="Liu Q."/>
            <person name="Li H."/>
            <person name="Cai W."/>
        </authorList>
    </citation>
    <scope>NUCLEOTIDE SEQUENCE</scope>
    <source>
        <strain evidence="10">Cailab_2022a</strain>
    </source>
</reference>
<evidence type="ECO:0008006" key="12">
    <source>
        <dbReference type="Google" id="ProtNLM"/>
    </source>
</evidence>
<keyword evidence="2 5" id="KW-0403">Intermediate filament</keyword>
<feature type="region of interest" description="Disordered" evidence="7">
    <location>
        <begin position="1"/>
        <end position="47"/>
    </location>
</feature>
<sequence length="605" mass="69061">MATKSSKRTTKVVEVSMSSTGSSTPGLSSSMSSRPSSPLSPTRATRMEEKTQLQNLNNRLATYIDRVRQLEQENNRLYRQIQTSEETTTREVSHIKDMYENELNQTRVALDSLAKEKAKLEIDTKRLFEENAELKARLDKAKKDLATAERNANLYESRFNDITIKYNQALVEKKKALDDIKEADKLAKQLDEMRKNLAEETLLRVDMENRLQSLKEDFEFKEAVHDKQLKETRTKRQVEISEIDGRLSEEYEAKLQLSLQELRDQYEEQMQANRQEIEYLYDAKIKNLQAQYQKNSGVNASLLDELKQSRIVSDTLTSKITELESLAAGATSRISELEKLLEGERRRNGAERERHREELAAVEAELNLLREDMSRHLQDYQDLLDIKVALDMEIAAYRKLLESEEERLNISQIGASVSSASGTPRTGLGVGGGKRKRTLMEDSSESVDIETTKSSKGEIEFTEADPQGRFVKLTNKSNKEVSLGNWQVLRRANGQETVFRFHRTVKLEPGTGLTIWSSDQGETHEPPFNLVMKSQKWVTGNEMTTQLMNNSGKEIATMTNKLKVLSQSRSRQTHGYVTGASHSRSTQEELFQQGDPSGEERCRIM</sequence>
<dbReference type="SMART" id="SM01391">
    <property type="entry name" value="Filament"/>
    <property type="match status" value="1"/>
</dbReference>
<dbReference type="GO" id="GO:0006998">
    <property type="term" value="P:nuclear envelope organization"/>
    <property type="evidence" value="ECO:0007669"/>
    <property type="project" value="TreeGrafter"/>
</dbReference>
<evidence type="ECO:0000256" key="4">
    <source>
        <dbReference type="ARBA" id="ARBA00023242"/>
    </source>
</evidence>
<dbReference type="InterPro" id="IPR039008">
    <property type="entry name" value="IF_rod_dom"/>
</dbReference>
<keyword evidence="11" id="KW-1185">Reference proteome</keyword>
<dbReference type="GO" id="GO:0007097">
    <property type="term" value="P:nuclear migration"/>
    <property type="evidence" value="ECO:0007669"/>
    <property type="project" value="TreeGrafter"/>
</dbReference>
<proteinExistence type="inferred from homology"/>
<dbReference type="PANTHER" id="PTHR45721">
    <property type="entry name" value="LAMIN DM0-RELATED"/>
    <property type="match status" value="1"/>
</dbReference>
<evidence type="ECO:0000256" key="3">
    <source>
        <dbReference type="ARBA" id="ARBA00023054"/>
    </source>
</evidence>
<dbReference type="GO" id="GO:0031507">
    <property type="term" value="P:heterochromatin formation"/>
    <property type="evidence" value="ECO:0007669"/>
    <property type="project" value="TreeGrafter"/>
</dbReference>